<evidence type="ECO:0000313" key="3">
    <source>
        <dbReference type="Proteomes" id="UP000030901"/>
    </source>
</evidence>
<dbReference type="NCBIfam" id="NF047498">
    <property type="entry name" value="LIC_12616_fam"/>
    <property type="match status" value="1"/>
</dbReference>
<feature type="domain" description="Phage neck terminator protein gp12-like" evidence="1">
    <location>
        <begin position="13"/>
        <end position="147"/>
    </location>
</feature>
<organism evidence="2 3">
    <name type="scientific">Frischella perrara</name>
    <dbReference type="NCBI Taxonomy" id="1267021"/>
    <lineage>
        <taxon>Bacteria</taxon>
        <taxon>Pseudomonadati</taxon>
        <taxon>Pseudomonadota</taxon>
        <taxon>Gammaproteobacteria</taxon>
        <taxon>Orbales</taxon>
        <taxon>Orbaceae</taxon>
        <taxon>Frischella</taxon>
    </lineage>
</organism>
<gene>
    <name evidence="2" type="ORF">FPB0191_01129</name>
</gene>
<keyword evidence="3" id="KW-1185">Reference proteome</keyword>
<accession>A0A0A7S0I2</accession>
<dbReference type="AlphaFoldDB" id="A0A0A7S0I2"/>
<dbReference type="EMBL" id="CP009056">
    <property type="protein sequence ID" value="AJA44953.1"/>
    <property type="molecule type" value="Genomic_DNA"/>
</dbReference>
<dbReference type="KEGG" id="fpp:FPB0191_01129"/>
<evidence type="ECO:0000313" key="2">
    <source>
        <dbReference type="EMBL" id="AJA44953.1"/>
    </source>
</evidence>
<evidence type="ECO:0000259" key="1">
    <source>
        <dbReference type="Pfam" id="PF23961"/>
    </source>
</evidence>
<proteinExistence type="predicted"/>
<dbReference type="RefSeq" id="WP_052236807.1">
    <property type="nucleotide sequence ID" value="NZ_CP009056.1"/>
</dbReference>
<dbReference type="HOGENOM" id="CLU_1804396_0_0_6"/>
<protein>
    <recommendedName>
        <fullName evidence="1">Phage neck terminator protein gp12-like domain-containing protein</fullName>
    </recommendedName>
</protein>
<dbReference type="STRING" id="1267021.FPB0191_01129"/>
<dbReference type="OrthoDB" id="5682327at2"/>
<sequence>MAITTVWQLDMEEVRRMIAEILTLPDERVFDANNMQDVSELDYFVTVLNSHQLDIGTEIKFNGKDEEEIISTLKEVNISINAYGKNSYQLLCKLTQSMRSTSVWQRLKRMGMGYLRCSEIRSLPTAIDGGEEQRAEVDLIFSINSIIKANVKCGKTVNFKLIRG</sequence>
<name>A0A0A7S0I2_FRIPE</name>
<reference evidence="2 3" key="1">
    <citation type="journal article" date="2014" name="Appl. Environ. Microbiol.">
        <title>Gut symbionts from distinct hosts exhibit genotoxic activity via divergent colibactin biosynthetic pathways.</title>
        <authorList>
            <person name="Engel P."/>
            <person name="Vizcaino M.I."/>
            <person name="Crawford J.M."/>
        </authorList>
    </citation>
    <scope>NUCLEOTIDE SEQUENCE [LARGE SCALE GENOMIC DNA]</scope>
    <source>
        <strain evidence="2 3">PEB0191</strain>
    </source>
</reference>
<dbReference type="Proteomes" id="UP000030901">
    <property type="component" value="Chromosome"/>
</dbReference>
<dbReference type="Pfam" id="PF23961">
    <property type="entry name" value="Phage_tail_terminator_9"/>
    <property type="match status" value="1"/>
</dbReference>
<dbReference type="InterPro" id="IPR057087">
    <property type="entry name" value="Gp12-like"/>
</dbReference>